<dbReference type="EMBL" id="AP014597">
    <property type="protein sequence ID" value="BAU16984.1"/>
    <property type="molecule type" value="Genomic_DNA"/>
</dbReference>
<proteinExistence type="predicted"/>
<protein>
    <recommendedName>
        <fullName evidence="3">Peptidase M26</fullName>
    </recommendedName>
</protein>
<organism evidence="1 2">
    <name type="scientific">Prevotella intermedia</name>
    <dbReference type="NCBI Taxonomy" id="28131"/>
    <lineage>
        <taxon>Bacteria</taxon>
        <taxon>Pseudomonadati</taxon>
        <taxon>Bacteroidota</taxon>
        <taxon>Bacteroidia</taxon>
        <taxon>Bacteroidales</taxon>
        <taxon>Prevotellaceae</taxon>
        <taxon>Prevotella</taxon>
    </lineage>
</organism>
<accession>A0A0S3UHL9</accession>
<dbReference type="Proteomes" id="UP000217431">
    <property type="component" value="Chromosome I"/>
</dbReference>
<dbReference type="AlphaFoldDB" id="A0A0S3UHL9"/>
<dbReference type="Gene3D" id="2.160.20.110">
    <property type="match status" value="2"/>
</dbReference>
<sequence>MKHSITIQRLCLFLLVFLLAAPAWSKVYTTIARYRTKGEVEGTRTFDHGIVTVTWSDCKTGPALTAANRNWVMKKGSSVTISCKDGWRVRAFSIREQLENPTYINCVDDNRYKKKYYEFSDETHEKSLNISCWDAPSQDIRIEALKDVEFAVYEIDYVKAVSVGFKHSQYNVYSMSGWITPEIISNGHTGNVRYSLENNGTIAKVLDGGKLHIMRPGKGVFTVTYLANGTYAKSEGSTTINVMRDKVTFSKKNEVNLISCGDDYGIFELFNHNTSSHRDYNTNNGGISVTSSNPNVIKFDGRLRCGSKAGEVTITIKQAQNDYYEAASFSQTFYVIRRDRDGAMLIKDADEWKLFCKLVNEKGMTNLNARLDGDVNLGGDIVMVGTYANKYAGTFNGQEYALKINWNSGDQLRIAPFKSVNGATIKNLRTEGEINSNTHLLSGLICNVYGTTTISGCISAVNITSSYNEGGCDAAGMIECVWHNAKVTITDCVVKGKFHAATESGRRYMAGFVENQYGKCTLNNCLYIGENNATTGGHTFASNSSSGTTLNNCYYLNACGDAQGTPVTADQLRNGYVAYKLQAGRGEYTIWGQDLDSDAQPMPTNAPLKMVYEVKFSYKGQVRTTRYANRGKGIYGSLPTAKEILGSNFNPQDTYNFTFSGKFTTSTPITADRTVIVTILINNCYMIGSKEEWKEFCELVKDGQTNLDAKMTADINLGRDIAMVGNNEYSYAIVDFGRPYTGTFDGQGHTLNVSWYPKEGYKIAPFQSVNNATIKNLCVTGNINSEMDRGIFGGLISNADGNTTITNCITDMYLTVKDGNVGGMVSEILGGSLTMTKCVTNGVITLDNKGYGAGMICSGYNASITMTDCLVKVFFRPLSDWTRFTMSGFIYSLYYKNEPTTKPVTLNNCLYLGWGKVTQLHGPLRTFAPEEYTTLNNCYHLNKCGETPQGTQVTEKQLKSGEITKLLQNNRTDVCHWAQVLGEMPNLYHAPDKSRTNYVYYDEANSRWTCEDFRLTDGTPLPIGLDFLAVKATYERPFSSKNNATVCLPYELPRNGSFTAYNLSAGSNTSISFKETKDKLEAYHPYYITAGGTPQLDGYNLQVKAYNADGLKQPAGAFRFVGTVDGVDNATAAAANAYILQDDGKFHKVTTEYPEATVPAYRAYITCPKTLGAKQFSVILDGETTGIGDVTNEATDGKNGPVYDLQGRRVADRLDAARHQLPAGVYIVGGRKVIVK</sequence>
<evidence type="ECO:0008006" key="3">
    <source>
        <dbReference type="Google" id="ProtNLM"/>
    </source>
</evidence>
<evidence type="ECO:0000313" key="1">
    <source>
        <dbReference type="EMBL" id="BAU16984.1"/>
    </source>
</evidence>
<evidence type="ECO:0000313" key="2">
    <source>
        <dbReference type="Proteomes" id="UP000217431"/>
    </source>
</evidence>
<gene>
    <name evidence="1" type="ORF">PIOMA14_I_0476</name>
</gene>
<reference evidence="1 2" key="1">
    <citation type="journal article" date="2016" name="DNA Res.">
        <title>The complete genome sequencing of Prevotella intermedia strain OMA14 and a subsequent fine-scale, intra-species genomic comparison reveal an unusual amplification of conjugative and mobile transposons and identify a novel Prevotella-lineage-specific repeat.</title>
        <authorList>
            <person name="Naito M."/>
            <person name="Ogura Y."/>
            <person name="Itoh T."/>
            <person name="Shoji M."/>
            <person name="Okamoto M."/>
            <person name="Hayashi T."/>
            <person name="Nakayama K."/>
        </authorList>
    </citation>
    <scope>NUCLEOTIDE SEQUENCE [LARGE SCALE GENOMIC DNA]</scope>
    <source>
        <strain evidence="1 2">OMA14</strain>
    </source>
</reference>
<name>A0A0S3UHL9_PREIN</name>